<dbReference type="RefSeq" id="WP_011999620.1">
    <property type="nucleotide sequence ID" value="NC_009785.1"/>
</dbReference>
<name>A8AUD3_STRGC</name>
<evidence type="ECO:0000313" key="3">
    <source>
        <dbReference type="Proteomes" id="UP000001131"/>
    </source>
</evidence>
<keyword evidence="3" id="KW-1185">Reference proteome</keyword>
<dbReference type="Proteomes" id="UP000001131">
    <property type="component" value="Chromosome"/>
</dbReference>
<accession>A8AUD3</accession>
<proteinExistence type="predicted"/>
<keyword evidence="1" id="KW-1133">Transmembrane helix</keyword>
<keyword evidence="1" id="KW-0472">Membrane</keyword>
<reference evidence="2 3" key="1">
    <citation type="journal article" date="2007" name="J. Bacteriol.">
        <title>Genome-wide transcriptional changes in Streptococcus gordonii in response to competence signaling peptide.</title>
        <authorList>
            <person name="Vickerman M.M."/>
            <person name="Iobst S."/>
            <person name="Jesionowski A.M."/>
            <person name="Gill S.R."/>
        </authorList>
    </citation>
    <scope>NUCLEOTIDE SEQUENCE [LARGE SCALE GENOMIC DNA]</scope>
    <source>
        <strain evidence="3">Challis / ATCC 35105 / BCRC 15272 / CH1 / DL1 / V288</strain>
    </source>
</reference>
<evidence type="ECO:0000313" key="2">
    <source>
        <dbReference type="EMBL" id="ABV10559.1"/>
    </source>
</evidence>
<evidence type="ECO:0000256" key="1">
    <source>
        <dbReference type="SAM" id="Phobius"/>
    </source>
</evidence>
<sequence length="85" mass="8540">MEGATIGASIASVIPVLGASQIVGAGIGALVGLRIQGIKAWKPKFFDDPVKGTKEMIDDVGKGIKGTVKNISNVIGGIGKAFGFG</sequence>
<organism evidence="2 3">
    <name type="scientific">Streptococcus gordonii (strain Challis / ATCC 35105 / BCRC 15272 / CH1 / DL1 / V288)</name>
    <dbReference type="NCBI Taxonomy" id="467705"/>
    <lineage>
        <taxon>Bacteria</taxon>
        <taxon>Bacillati</taxon>
        <taxon>Bacillota</taxon>
        <taxon>Bacilli</taxon>
        <taxon>Lactobacillales</taxon>
        <taxon>Streptococcaceae</taxon>
        <taxon>Streptococcus</taxon>
    </lineage>
</organism>
<dbReference type="STRING" id="467705.SGO_0071"/>
<gene>
    <name evidence="2" type="ordered locus">SGO_0071</name>
</gene>
<protein>
    <submittedName>
        <fullName evidence="2">Phage protein-like protein</fullName>
    </submittedName>
</protein>
<dbReference type="AlphaFoldDB" id="A8AUD3"/>
<dbReference type="KEGG" id="sgo:SGO_0071"/>
<feature type="transmembrane region" description="Helical" evidence="1">
    <location>
        <begin position="6"/>
        <end position="33"/>
    </location>
</feature>
<dbReference type="EMBL" id="CP000725">
    <property type="protein sequence ID" value="ABV10559.1"/>
    <property type="molecule type" value="Genomic_DNA"/>
</dbReference>
<keyword evidence="1" id="KW-0812">Transmembrane</keyword>
<dbReference type="HOGENOM" id="CLU_2511258_0_0_9"/>